<name>A0A2P4Y7W4_9STRA</name>
<accession>A0A2P4Y7W4</accession>
<keyword evidence="2" id="KW-1185">Reference proteome</keyword>
<comment type="caution">
    <text evidence="1">The sequence shown here is derived from an EMBL/GenBank/DDBJ whole genome shotgun (WGS) entry which is preliminary data.</text>
</comment>
<evidence type="ECO:0000313" key="2">
    <source>
        <dbReference type="Proteomes" id="UP000237271"/>
    </source>
</evidence>
<dbReference type="EMBL" id="NCKW01004977">
    <property type="protein sequence ID" value="POM73893.1"/>
    <property type="molecule type" value="Genomic_DNA"/>
</dbReference>
<protein>
    <submittedName>
        <fullName evidence="1">Uncharacterized protein</fullName>
    </submittedName>
</protein>
<organism evidence="1 2">
    <name type="scientific">Phytophthora palmivora</name>
    <dbReference type="NCBI Taxonomy" id="4796"/>
    <lineage>
        <taxon>Eukaryota</taxon>
        <taxon>Sar</taxon>
        <taxon>Stramenopiles</taxon>
        <taxon>Oomycota</taxon>
        <taxon>Peronosporomycetes</taxon>
        <taxon>Peronosporales</taxon>
        <taxon>Peronosporaceae</taxon>
        <taxon>Phytophthora</taxon>
    </lineage>
</organism>
<dbReference type="Proteomes" id="UP000237271">
    <property type="component" value="Unassembled WGS sequence"/>
</dbReference>
<reference evidence="1 2" key="1">
    <citation type="journal article" date="2017" name="Genome Biol. Evol.">
        <title>Phytophthora megakarya and P. palmivora, closely related causal agents of cacao black pod rot, underwent increases in genome sizes and gene numbers by different mechanisms.</title>
        <authorList>
            <person name="Ali S.S."/>
            <person name="Shao J."/>
            <person name="Lary D.J."/>
            <person name="Kronmiller B."/>
            <person name="Shen D."/>
            <person name="Strem M.D."/>
            <person name="Amoako-Attah I."/>
            <person name="Akrofi A.Y."/>
            <person name="Begoude B.A."/>
            <person name="Ten Hoopen G.M."/>
            <person name="Coulibaly K."/>
            <person name="Kebe B.I."/>
            <person name="Melnick R.L."/>
            <person name="Guiltinan M.J."/>
            <person name="Tyler B.M."/>
            <person name="Meinhardt L.W."/>
            <person name="Bailey B.A."/>
        </authorList>
    </citation>
    <scope>NUCLEOTIDE SEQUENCE [LARGE SCALE GENOMIC DNA]</scope>
    <source>
        <strain evidence="2">sbr112.9</strain>
    </source>
</reference>
<proteinExistence type="predicted"/>
<gene>
    <name evidence="1" type="ORF">PHPALM_9213</name>
</gene>
<sequence>MLRVDLRDVQRRGRQKPILPGIDSQEIVVSSGIKGHSCFQKAFRNGEMDSRYADSYRNEFQSNGYIIQEQSAVLLEQWMEQQEVDIWKWCSGYLPIEANGVQPQPLTMQHLMDIYKL</sequence>
<evidence type="ECO:0000313" key="1">
    <source>
        <dbReference type="EMBL" id="POM73893.1"/>
    </source>
</evidence>
<dbReference type="AlphaFoldDB" id="A0A2P4Y7W4"/>